<dbReference type="InterPro" id="IPR043128">
    <property type="entry name" value="Rev_trsase/Diguanyl_cyclase"/>
</dbReference>
<dbReference type="SUPFAM" id="SSF103190">
    <property type="entry name" value="Sensory domain-like"/>
    <property type="match status" value="1"/>
</dbReference>
<dbReference type="FunFam" id="3.30.70.270:FF:000001">
    <property type="entry name" value="Diguanylate cyclase domain protein"/>
    <property type="match status" value="1"/>
</dbReference>
<dbReference type="Gene3D" id="3.30.450.20">
    <property type="entry name" value="PAS domain"/>
    <property type="match status" value="1"/>
</dbReference>
<evidence type="ECO:0000256" key="2">
    <source>
        <dbReference type="ARBA" id="ARBA00004533"/>
    </source>
</evidence>
<dbReference type="CDD" id="cd01949">
    <property type="entry name" value="GGDEF"/>
    <property type="match status" value="1"/>
</dbReference>
<dbReference type="InterPro" id="IPR050469">
    <property type="entry name" value="Diguanylate_Cyclase"/>
</dbReference>
<dbReference type="SUPFAM" id="SSF55073">
    <property type="entry name" value="Nucleotide cyclase"/>
    <property type="match status" value="1"/>
</dbReference>
<keyword evidence="5" id="KW-1133">Transmembrane helix</keyword>
<dbReference type="GO" id="GO:0052621">
    <property type="term" value="F:diguanylate cyclase activity"/>
    <property type="evidence" value="ECO:0007669"/>
    <property type="project" value="UniProtKB-EC"/>
</dbReference>
<dbReference type="GO" id="GO:1902201">
    <property type="term" value="P:negative regulation of bacterial-type flagellum-dependent cell motility"/>
    <property type="evidence" value="ECO:0007669"/>
    <property type="project" value="TreeGrafter"/>
</dbReference>
<dbReference type="PANTHER" id="PTHR45138:SF9">
    <property type="entry name" value="DIGUANYLATE CYCLASE DGCM-RELATED"/>
    <property type="match status" value="1"/>
</dbReference>
<evidence type="ECO:0000313" key="8">
    <source>
        <dbReference type="Proteomes" id="UP000252479"/>
    </source>
</evidence>
<dbReference type="PANTHER" id="PTHR45138">
    <property type="entry name" value="REGULATORY COMPONENTS OF SENSORY TRANSDUCTION SYSTEM"/>
    <property type="match status" value="1"/>
</dbReference>
<evidence type="ECO:0000256" key="3">
    <source>
        <dbReference type="ARBA" id="ARBA00012528"/>
    </source>
</evidence>
<comment type="catalytic activity">
    <reaction evidence="4">
        <text>2 GTP = 3',3'-c-di-GMP + 2 diphosphate</text>
        <dbReference type="Rhea" id="RHEA:24898"/>
        <dbReference type="ChEBI" id="CHEBI:33019"/>
        <dbReference type="ChEBI" id="CHEBI:37565"/>
        <dbReference type="ChEBI" id="CHEBI:58805"/>
        <dbReference type="EC" id="2.7.7.65"/>
    </reaction>
</comment>
<comment type="caution">
    <text evidence="7">The sequence shown here is derived from an EMBL/GenBank/DDBJ whole genome shotgun (WGS) entry which is preliminary data.</text>
</comment>
<evidence type="ECO:0000256" key="1">
    <source>
        <dbReference type="ARBA" id="ARBA00001946"/>
    </source>
</evidence>
<comment type="cofactor">
    <cofactor evidence="1">
        <name>Mg(2+)</name>
        <dbReference type="ChEBI" id="CHEBI:18420"/>
    </cofactor>
</comment>
<proteinExistence type="predicted"/>
<dbReference type="EC" id="2.7.7.65" evidence="3"/>
<dbReference type="InterPro" id="IPR029787">
    <property type="entry name" value="Nucleotide_cyclase"/>
</dbReference>
<dbReference type="InterPro" id="IPR000160">
    <property type="entry name" value="GGDEF_dom"/>
</dbReference>
<keyword evidence="5" id="KW-0812">Transmembrane</keyword>
<dbReference type="CDD" id="cd18773">
    <property type="entry name" value="PDC1_HK_sensor"/>
    <property type="match status" value="1"/>
</dbReference>
<sequence length="491" mass="55734">MIQYNSQLTFKRIILAPLVLAFCVVLLLVYKYTQGVSDDIEAEYSKVTQDLAHSVKLLGSLNYSFSTYFTHESELLPSKTAYNKSIEQDGFCLWTPSDEAIQSAYRADARKVLEIDYAVKALPKACQSNSPIYNDILSKLLLAPTFSFLNGLEAYISGLYYLSPLGYIISSPADLVTNIHKDAIPIMQTRPYWLEAKSGKSVIRLTGPVMDVATNKLVLTISTGLFDQNKFEGMVLVDIIISKLSSNRAPLYQHITFQVLGKDPLPENAWLPRKVLIGGVKTNQVMYFKFDWEKEVSLFFVREKTSLFEIFVLYFLTVLSLIYWRARDEKHHFHILALHDPMTGLLNRRGFNQEYQLKCPLSFEAVTIFDIDNFKQINDTHGHDVGDQAIIFVGNALKMNTRNDDIVARFGGEEFIVYMQSETIDTMNLAMERIRKEIESGSLEVIPSGFTVSGGIAIQDKKRTLGLRELIKQADEKLYQAKKAGKNKVIY</sequence>
<feature type="domain" description="GGDEF" evidence="6">
    <location>
        <begin position="362"/>
        <end position="491"/>
    </location>
</feature>
<evidence type="ECO:0000259" key="6">
    <source>
        <dbReference type="PROSITE" id="PS50887"/>
    </source>
</evidence>
<dbReference type="Pfam" id="PF00990">
    <property type="entry name" value="GGDEF"/>
    <property type="match status" value="1"/>
</dbReference>
<dbReference type="Gene3D" id="3.30.70.270">
    <property type="match status" value="1"/>
</dbReference>
<dbReference type="GO" id="GO:0043709">
    <property type="term" value="P:cell adhesion involved in single-species biofilm formation"/>
    <property type="evidence" value="ECO:0007669"/>
    <property type="project" value="TreeGrafter"/>
</dbReference>
<evidence type="ECO:0000256" key="5">
    <source>
        <dbReference type="SAM" id="Phobius"/>
    </source>
</evidence>
<protein>
    <recommendedName>
        <fullName evidence="3">diguanylate cyclase</fullName>
        <ecNumber evidence="3">2.7.7.65</ecNumber>
    </recommendedName>
</protein>
<evidence type="ECO:0000313" key="7">
    <source>
        <dbReference type="EMBL" id="RCS72942.1"/>
    </source>
</evidence>
<organism evidence="7 8">
    <name type="scientific">Vibrio casei</name>
    <dbReference type="NCBI Taxonomy" id="673372"/>
    <lineage>
        <taxon>Bacteria</taxon>
        <taxon>Pseudomonadati</taxon>
        <taxon>Pseudomonadota</taxon>
        <taxon>Gammaproteobacteria</taxon>
        <taxon>Vibrionales</taxon>
        <taxon>Vibrionaceae</taxon>
        <taxon>Vibrio</taxon>
    </lineage>
</organism>
<dbReference type="AlphaFoldDB" id="A0A368LM37"/>
<dbReference type="PROSITE" id="PS50887">
    <property type="entry name" value="GGDEF"/>
    <property type="match status" value="1"/>
</dbReference>
<accession>A0A368LM37</accession>
<feature type="transmembrane region" description="Helical" evidence="5">
    <location>
        <begin position="306"/>
        <end position="324"/>
    </location>
</feature>
<comment type="subcellular location">
    <subcellularLocation>
        <location evidence="2">Cell inner membrane</location>
    </subcellularLocation>
</comment>
<name>A0A368LM37_9VIBR</name>
<keyword evidence="8" id="KW-1185">Reference proteome</keyword>
<dbReference type="Proteomes" id="UP000252479">
    <property type="component" value="Unassembled WGS sequence"/>
</dbReference>
<dbReference type="RefSeq" id="WP_086960949.1">
    <property type="nucleotide sequence ID" value="NZ_AP018680.1"/>
</dbReference>
<feature type="transmembrane region" description="Helical" evidence="5">
    <location>
        <begin position="12"/>
        <end position="30"/>
    </location>
</feature>
<keyword evidence="5" id="KW-0472">Membrane</keyword>
<dbReference type="EMBL" id="QPGL01000001">
    <property type="protein sequence ID" value="RCS72942.1"/>
    <property type="molecule type" value="Genomic_DNA"/>
</dbReference>
<dbReference type="OrthoDB" id="9812260at2"/>
<dbReference type="InterPro" id="IPR029151">
    <property type="entry name" value="Sensor-like_sf"/>
</dbReference>
<dbReference type="SMART" id="SM00267">
    <property type="entry name" value="GGDEF"/>
    <property type="match status" value="1"/>
</dbReference>
<gene>
    <name evidence="7" type="ORF">CIK83_04570</name>
</gene>
<dbReference type="GO" id="GO:0005886">
    <property type="term" value="C:plasma membrane"/>
    <property type="evidence" value="ECO:0007669"/>
    <property type="project" value="UniProtKB-SubCell"/>
</dbReference>
<reference evidence="7 8" key="1">
    <citation type="journal article" date="2017" name="Elife">
        <title>Extensive horizontal gene transfer in cheese-associated bacteria.</title>
        <authorList>
            <person name="Bonham K.S."/>
            <person name="Wolfe B.E."/>
            <person name="Dutton R.J."/>
        </authorList>
    </citation>
    <scope>NUCLEOTIDE SEQUENCE [LARGE SCALE GENOMIC DNA]</scope>
    <source>
        <strain evidence="7 8">JB196</strain>
    </source>
</reference>
<evidence type="ECO:0000256" key="4">
    <source>
        <dbReference type="ARBA" id="ARBA00034247"/>
    </source>
</evidence>
<dbReference type="NCBIfam" id="TIGR00254">
    <property type="entry name" value="GGDEF"/>
    <property type="match status" value="1"/>
</dbReference>